<name>A0A2K1YEV3_POPTR</name>
<dbReference type="FunFam" id="1.10.510.10:FF:000343">
    <property type="entry name" value="Cysteine-rich receptor-like protein kinase 28"/>
    <property type="match status" value="1"/>
</dbReference>
<keyword evidence="12 16" id="KW-0472">Membrane</keyword>
<feature type="transmembrane region" description="Helical" evidence="16">
    <location>
        <begin position="273"/>
        <end position="296"/>
    </location>
</feature>
<dbReference type="FunFam" id="3.30.430.20:FF:000002">
    <property type="entry name" value="Cysteine-rich receptor-like protein kinase 10"/>
    <property type="match status" value="1"/>
</dbReference>
<dbReference type="GO" id="GO:0009737">
    <property type="term" value="P:response to abscisic acid"/>
    <property type="evidence" value="ECO:0007669"/>
    <property type="project" value="UniProtKB-ARBA"/>
</dbReference>
<dbReference type="PANTHER" id="PTHR27002:SF1104">
    <property type="entry name" value="CYSTEINE-RICH RECEPTOR-LIKE PROTEIN KINASE 27-RELATED"/>
    <property type="match status" value="1"/>
</dbReference>
<dbReference type="InterPro" id="IPR017441">
    <property type="entry name" value="Protein_kinase_ATP_BS"/>
</dbReference>
<dbReference type="Pfam" id="PF07714">
    <property type="entry name" value="PK_Tyr_Ser-Thr"/>
    <property type="match status" value="1"/>
</dbReference>
<evidence type="ECO:0000256" key="9">
    <source>
        <dbReference type="ARBA" id="ARBA00022777"/>
    </source>
</evidence>
<feature type="binding site" evidence="15">
    <location>
        <position position="361"/>
    </location>
    <ligand>
        <name>ATP</name>
        <dbReference type="ChEBI" id="CHEBI:30616"/>
    </ligand>
</feature>
<sequence>MASSRFLFSVCLLFMKVLAMAQQPSDQPVMLYKDCVGKGNYTTNSTYQANLNQLLTSIYTNTEINNGFYNFSYGQDADTVYSIALCRPDISPDVCRVCIRNASDFLVRLCPNFVEAIGGLDNCMVRYTNRSIFNRMEKGPYFWVYDDRVNVSDVVGFNQSRMTLLGRLSDQAAAGDSRYKYAMDQIDVPKNFQKIYALVQCTPDLSASECRDCLYNASGLIPQCCDARQGGRVIYPSCNFRYEIDRFYDPPTNSIPPPPDSTSNNTKGKKRNVIIITVIVPIAVSVILIVCVCIFLRARKQKEEEEVKDLYEMEDVELFQLDFGTVREATGNFSEDNKLGQGGFGTVYKGTLANGQDIAVKRLSRTSGQGELEFKNEVMLVAKLQHRNLVRLLGFCFEKEERILVYEFLPNSSLNNLIFDPVKRVLLDWETLYKIIEGIARGLLYLHEDSRLRIIHRDLKAANILLDENMNPKISDFGMARMFVMDQAQDSTSRVVGTFGYMAPEYVIRGHFSVKSDVYSFGVLVLEIVSGRKIGGSGIGDDGEDLLTYSWRKWNEGTPLDMIDPTLNIGPRSEIMRCINIGLVCVQENEALRPTMAQVSMMLSNYSVTLAAPSKPAFFMHGETSILPLVNASMLTESDESRTKSPQ</sequence>
<feature type="domain" description="Gnk2-homologous" evidence="19">
    <location>
        <begin position="29"/>
        <end position="132"/>
    </location>
</feature>
<evidence type="ECO:0000313" key="21">
    <source>
        <dbReference type="Proteomes" id="UP000006729"/>
    </source>
</evidence>
<feature type="domain" description="Protein kinase" evidence="18">
    <location>
        <begin position="333"/>
        <end position="618"/>
    </location>
</feature>
<evidence type="ECO:0000256" key="2">
    <source>
        <dbReference type="ARBA" id="ARBA00022527"/>
    </source>
</evidence>
<keyword evidence="6 17" id="KW-0732">Signal</keyword>
<feature type="signal peptide" evidence="17">
    <location>
        <begin position="1"/>
        <end position="21"/>
    </location>
</feature>
<dbReference type="GO" id="GO:0005524">
    <property type="term" value="F:ATP binding"/>
    <property type="evidence" value="ECO:0007669"/>
    <property type="project" value="UniProtKB-UniRule"/>
</dbReference>
<dbReference type="InterPro" id="IPR001245">
    <property type="entry name" value="Ser-Thr/Tyr_kinase_cat_dom"/>
</dbReference>
<keyword evidence="2" id="KW-0723">Serine/threonine-protein kinase</keyword>
<dbReference type="FunFam" id="3.30.200.20:FF:000142">
    <property type="entry name" value="Cysteine-rich receptor-like protein kinase 10"/>
    <property type="match status" value="1"/>
</dbReference>
<keyword evidence="8 15" id="KW-0547">Nucleotide-binding</keyword>
<dbReference type="InterPro" id="IPR011009">
    <property type="entry name" value="Kinase-like_dom_sf"/>
</dbReference>
<evidence type="ECO:0000256" key="14">
    <source>
        <dbReference type="ARBA" id="ARBA00023180"/>
    </source>
</evidence>
<dbReference type="InterPro" id="IPR000719">
    <property type="entry name" value="Prot_kinase_dom"/>
</dbReference>
<keyword evidence="14" id="KW-0325">Glycoprotein</keyword>
<keyword evidence="7" id="KW-0677">Repeat</keyword>
<dbReference type="Gene3D" id="1.10.510.10">
    <property type="entry name" value="Transferase(Phosphotransferase) domain 1"/>
    <property type="match status" value="1"/>
</dbReference>
<dbReference type="CDD" id="cd23509">
    <property type="entry name" value="Gnk2-like"/>
    <property type="match status" value="2"/>
</dbReference>
<evidence type="ECO:0000256" key="16">
    <source>
        <dbReference type="SAM" id="Phobius"/>
    </source>
</evidence>
<evidence type="ECO:0000256" key="4">
    <source>
        <dbReference type="ARBA" id="ARBA00022679"/>
    </source>
</evidence>
<evidence type="ECO:0000256" key="8">
    <source>
        <dbReference type="ARBA" id="ARBA00022741"/>
    </source>
</evidence>
<dbReference type="PANTHER" id="PTHR27002">
    <property type="entry name" value="RECEPTOR-LIKE SERINE/THREONINE-PROTEIN KINASE SD1-8"/>
    <property type="match status" value="1"/>
</dbReference>
<dbReference type="FunFam" id="3.30.430.20:FF:000003">
    <property type="entry name" value="Cysteine-rich RLK (RECEPTOR-like protein kinase) 10"/>
    <property type="match status" value="1"/>
</dbReference>
<dbReference type="AlphaFoldDB" id="A0A2K1YEV3"/>
<dbReference type="Gene3D" id="3.30.430.20">
    <property type="entry name" value="Gnk2 domain, C-X8-C-X2-C motif"/>
    <property type="match status" value="2"/>
</dbReference>
<keyword evidence="13" id="KW-0675">Receptor</keyword>
<comment type="subcellular location">
    <subcellularLocation>
        <location evidence="1">Membrane</location>
        <topology evidence="1">Single-pass membrane protein</topology>
    </subcellularLocation>
</comment>
<dbReference type="GO" id="GO:0016020">
    <property type="term" value="C:membrane"/>
    <property type="evidence" value="ECO:0007669"/>
    <property type="project" value="UniProtKB-SubCell"/>
</dbReference>
<evidence type="ECO:0000256" key="13">
    <source>
        <dbReference type="ARBA" id="ARBA00023170"/>
    </source>
</evidence>
<dbReference type="InterPro" id="IPR002902">
    <property type="entry name" value="GNK2"/>
</dbReference>
<evidence type="ECO:0000256" key="17">
    <source>
        <dbReference type="SAM" id="SignalP"/>
    </source>
</evidence>
<evidence type="ECO:0000256" key="12">
    <source>
        <dbReference type="ARBA" id="ARBA00023136"/>
    </source>
</evidence>
<gene>
    <name evidence="20" type="ORF">POPTR_011G030300</name>
</gene>
<evidence type="ECO:0000256" key="11">
    <source>
        <dbReference type="ARBA" id="ARBA00022989"/>
    </source>
</evidence>
<evidence type="ECO:0008006" key="22">
    <source>
        <dbReference type="Google" id="ProtNLM"/>
    </source>
</evidence>
<keyword evidence="5 16" id="KW-0812">Transmembrane</keyword>
<keyword evidence="9" id="KW-0418">Kinase</keyword>
<evidence type="ECO:0000313" key="20">
    <source>
        <dbReference type="EMBL" id="PNT11563.1"/>
    </source>
</evidence>
<evidence type="ECO:0000256" key="10">
    <source>
        <dbReference type="ARBA" id="ARBA00022840"/>
    </source>
</evidence>
<feature type="domain" description="Gnk2-homologous" evidence="19">
    <location>
        <begin position="139"/>
        <end position="247"/>
    </location>
</feature>
<evidence type="ECO:0000256" key="15">
    <source>
        <dbReference type="PROSITE-ProRule" id="PRU10141"/>
    </source>
</evidence>
<evidence type="ECO:0000256" key="1">
    <source>
        <dbReference type="ARBA" id="ARBA00004167"/>
    </source>
</evidence>
<evidence type="ECO:0000256" key="6">
    <source>
        <dbReference type="ARBA" id="ARBA00022729"/>
    </source>
</evidence>
<dbReference type="PROSITE" id="PS00108">
    <property type="entry name" value="PROTEIN_KINASE_ST"/>
    <property type="match status" value="1"/>
</dbReference>
<evidence type="ECO:0000259" key="18">
    <source>
        <dbReference type="PROSITE" id="PS50011"/>
    </source>
</evidence>
<keyword evidence="11 16" id="KW-1133">Transmembrane helix</keyword>
<dbReference type="SMART" id="SM00220">
    <property type="entry name" value="S_TKc"/>
    <property type="match status" value="1"/>
</dbReference>
<evidence type="ECO:0000256" key="5">
    <source>
        <dbReference type="ARBA" id="ARBA00022692"/>
    </source>
</evidence>
<keyword evidence="21" id="KW-1185">Reference proteome</keyword>
<dbReference type="SUPFAM" id="SSF56112">
    <property type="entry name" value="Protein kinase-like (PK-like)"/>
    <property type="match status" value="1"/>
</dbReference>
<dbReference type="Gene3D" id="3.30.200.20">
    <property type="entry name" value="Phosphorylase Kinase, domain 1"/>
    <property type="match status" value="1"/>
</dbReference>
<organism evidence="20 21">
    <name type="scientific">Populus trichocarpa</name>
    <name type="common">Western balsam poplar</name>
    <name type="synonym">Populus balsamifera subsp. trichocarpa</name>
    <dbReference type="NCBI Taxonomy" id="3694"/>
    <lineage>
        <taxon>Eukaryota</taxon>
        <taxon>Viridiplantae</taxon>
        <taxon>Streptophyta</taxon>
        <taxon>Embryophyta</taxon>
        <taxon>Tracheophyta</taxon>
        <taxon>Spermatophyta</taxon>
        <taxon>Magnoliopsida</taxon>
        <taxon>eudicotyledons</taxon>
        <taxon>Gunneridae</taxon>
        <taxon>Pentapetalae</taxon>
        <taxon>rosids</taxon>
        <taxon>fabids</taxon>
        <taxon>Malpighiales</taxon>
        <taxon>Salicaceae</taxon>
        <taxon>Saliceae</taxon>
        <taxon>Populus</taxon>
    </lineage>
</organism>
<dbReference type="PROSITE" id="PS00107">
    <property type="entry name" value="PROTEIN_KINASE_ATP"/>
    <property type="match status" value="1"/>
</dbReference>
<dbReference type="GO" id="GO:0004674">
    <property type="term" value="F:protein serine/threonine kinase activity"/>
    <property type="evidence" value="ECO:0007669"/>
    <property type="project" value="UniProtKB-KW"/>
</dbReference>
<dbReference type="PROSITE" id="PS51473">
    <property type="entry name" value="GNK2"/>
    <property type="match status" value="2"/>
</dbReference>
<keyword evidence="4" id="KW-0808">Transferase</keyword>
<proteinExistence type="predicted"/>
<evidence type="ECO:0000256" key="7">
    <source>
        <dbReference type="ARBA" id="ARBA00022737"/>
    </source>
</evidence>
<dbReference type="EMBL" id="CM009300">
    <property type="protein sequence ID" value="PNT11563.1"/>
    <property type="molecule type" value="Genomic_DNA"/>
</dbReference>
<dbReference type="Proteomes" id="UP000006729">
    <property type="component" value="Chromosome 11"/>
</dbReference>
<evidence type="ECO:0000259" key="19">
    <source>
        <dbReference type="PROSITE" id="PS51473"/>
    </source>
</evidence>
<feature type="chain" id="PRO_5014375799" description="Cysteine-rich receptor-like protein kinase" evidence="17">
    <location>
        <begin position="22"/>
        <end position="647"/>
    </location>
</feature>
<keyword evidence="10 15" id="KW-0067">ATP-binding</keyword>
<dbReference type="CDD" id="cd14066">
    <property type="entry name" value="STKc_IRAK"/>
    <property type="match status" value="1"/>
</dbReference>
<protein>
    <recommendedName>
        <fullName evidence="22">Cysteine-rich receptor-like protein kinase</fullName>
    </recommendedName>
</protein>
<accession>A0A2K1YEV3</accession>
<dbReference type="InterPro" id="IPR008271">
    <property type="entry name" value="Ser/Thr_kinase_AS"/>
</dbReference>
<dbReference type="PROSITE" id="PS50011">
    <property type="entry name" value="PROTEIN_KINASE_DOM"/>
    <property type="match status" value="1"/>
</dbReference>
<reference evidence="20 21" key="1">
    <citation type="journal article" date="2006" name="Science">
        <title>The genome of black cottonwood, Populus trichocarpa (Torr. &amp; Gray).</title>
        <authorList>
            <person name="Tuskan G.A."/>
            <person name="Difazio S."/>
            <person name="Jansson S."/>
            <person name="Bohlmann J."/>
            <person name="Grigoriev I."/>
            <person name="Hellsten U."/>
            <person name="Putnam N."/>
            <person name="Ralph S."/>
            <person name="Rombauts S."/>
            <person name="Salamov A."/>
            <person name="Schein J."/>
            <person name="Sterck L."/>
            <person name="Aerts A."/>
            <person name="Bhalerao R.R."/>
            <person name="Bhalerao R.P."/>
            <person name="Blaudez D."/>
            <person name="Boerjan W."/>
            <person name="Brun A."/>
            <person name="Brunner A."/>
            <person name="Busov V."/>
            <person name="Campbell M."/>
            <person name="Carlson J."/>
            <person name="Chalot M."/>
            <person name="Chapman J."/>
            <person name="Chen G.L."/>
            <person name="Cooper D."/>
            <person name="Coutinho P.M."/>
            <person name="Couturier J."/>
            <person name="Covert S."/>
            <person name="Cronk Q."/>
            <person name="Cunningham R."/>
            <person name="Davis J."/>
            <person name="Degroeve S."/>
            <person name="Dejardin A."/>
            <person name="Depamphilis C."/>
            <person name="Detter J."/>
            <person name="Dirks B."/>
            <person name="Dubchak I."/>
            <person name="Duplessis S."/>
            <person name="Ehlting J."/>
            <person name="Ellis B."/>
            <person name="Gendler K."/>
            <person name="Goodstein D."/>
            <person name="Gribskov M."/>
            <person name="Grimwood J."/>
            <person name="Groover A."/>
            <person name="Gunter L."/>
            <person name="Hamberger B."/>
            <person name="Heinze B."/>
            <person name="Helariutta Y."/>
            <person name="Henrissat B."/>
            <person name="Holligan D."/>
            <person name="Holt R."/>
            <person name="Huang W."/>
            <person name="Islam-Faridi N."/>
            <person name="Jones S."/>
            <person name="Jones-Rhoades M."/>
            <person name="Jorgensen R."/>
            <person name="Joshi C."/>
            <person name="Kangasjarvi J."/>
            <person name="Karlsson J."/>
            <person name="Kelleher C."/>
            <person name="Kirkpatrick R."/>
            <person name="Kirst M."/>
            <person name="Kohler A."/>
            <person name="Kalluri U."/>
            <person name="Larimer F."/>
            <person name="Leebens-Mack J."/>
            <person name="Leple J.C."/>
            <person name="Locascio P."/>
            <person name="Lou Y."/>
            <person name="Lucas S."/>
            <person name="Martin F."/>
            <person name="Montanini B."/>
            <person name="Napoli C."/>
            <person name="Nelson D.R."/>
            <person name="Nelson C."/>
            <person name="Nieminen K."/>
            <person name="Nilsson O."/>
            <person name="Pereda V."/>
            <person name="Peter G."/>
            <person name="Philippe R."/>
            <person name="Pilate G."/>
            <person name="Poliakov A."/>
            <person name="Razumovskaya J."/>
            <person name="Richardson P."/>
            <person name="Rinaldi C."/>
            <person name="Ritland K."/>
            <person name="Rouze P."/>
            <person name="Ryaboy D."/>
            <person name="Schmutz J."/>
            <person name="Schrader J."/>
            <person name="Segerman B."/>
            <person name="Shin H."/>
            <person name="Siddiqui A."/>
            <person name="Sterky F."/>
            <person name="Terry A."/>
            <person name="Tsai C.J."/>
            <person name="Uberbacher E."/>
            <person name="Unneberg P."/>
            <person name="Vahala J."/>
            <person name="Wall K."/>
            <person name="Wessler S."/>
            <person name="Yang G."/>
            <person name="Yin T."/>
            <person name="Douglas C."/>
            <person name="Marra M."/>
            <person name="Sandberg G."/>
            <person name="Van de Peer Y."/>
            <person name="Rokhsar D."/>
        </authorList>
    </citation>
    <scope>NUCLEOTIDE SEQUENCE [LARGE SCALE GENOMIC DNA]</scope>
    <source>
        <strain evidence="21">cv. Nisqually</strain>
    </source>
</reference>
<evidence type="ECO:0000256" key="3">
    <source>
        <dbReference type="ARBA" id="ARBA00022553"/>
    </source>
</evidence>
<dbReference type="Pfam" id="PF01657">
    <property type="entry name" value="Stress-antifung"/>
    <property type="match status" value="2"/>
</dbReference>
<dbReference type="InterPro" id="IPR038408">
    <property type="entry name" value="GNK2_sf"/>
</dbReference>
<keyword evidence="3" id="KW-0597">Phosphoprotein</keyword>